<dbReference type="Proteomes" id="UP001595075">
    <property type="component" value="Unassembled WGS sequence"/>
</dbReference>
<dbReference type="PANTHER" id="PTHR32226">
    <property type="entry name" value="TELO2-INTERACTING PROTEIN 2"/>
    <property type="match status" value="1"/>
</dbReference>
<dbReference type="PANTHER" id="PTHR32226:SF2">
    <property type="entry name" value="TELO2-INTERACTING PROTEIN 2"/>
    <property type="match status" value="1"/>
</dbReference>
<protein>
    <submittedName>
        <fullName evidence="2">Uncharacterized protein</fullName>
    </submittedName>
</protein>
<organism evidence="2 3">
    <name type="scientific">Oculimacula yallundae</name>
    <dbReference type="NCBI Taxonomy" id="86028"/>
    <lineage>
        <taxon>Eukaryota</taxon>
        <taxon>Fungi</taxon>
        <taxon>Dikarya</taxon>
        <taxon>Ascomycota</taxon>
        <taxon>Pezizomycotina</taxon>
        <taxon>Leotiomycetes</taxon>
        <taxon>Helotiales</taxon>
        <taxon>Ploettnerulaceae</taxon>
        <taxon>Oculimacula</taxon>
    </lineage>
</organism>
<evidence type="ECO:0000313" key="2">
    <source>
        <dbReference type="EMBL" id="KAL2070390.1"/>
    </source>
</evidence>
<comment type="caution">
    <text evidence="2">The sequence shown here is derived from an EMBL/GenBank/DDBJ whole genome shotgun (WGS) entry which is preliminary data.</text>
</comment>
<dbReference type="Pfam" id="PF10521">
    <property type="entry name" value="Tti2"/>
    <property type="match status" value="1"/>
</dbReference>
<name>A0ABR4CKS9_9HELO</name>
<dbReference type="EMBL" id="JAZHXI010000006">
    <property type="protein sequence ID" value="KAL2070390.1"/>
    <property type="molecule type" value="Genomic_DNA"/>
</dbReference>
<evidence type="ECO:0000313" key="3">
    <source>
        <dbReference type="Proteomes" id="UP001595075"/>
    </source>
</evidence>
<dbReference type="InterPro" id="IPR016024">
    <property type="entry name" value="ARM-type_fold"/>
</dbReference>
<dbReference type="InterPro" id="IPR018870">
    <property type="entry name" value="Tti2"/>
</dbReference>
<sequence length="561" mass="61674">MFSRARKTAQVRLKQPYDDNEILQLSLQSLPQSYTLAQLHDELIGDDGKQNVKDDLPNLLILYSCLHEPFRLDGEDDAEEYLTKLLLWISFAILPTAEIANHDESPEDSTNAPRQNALHAARQKGNLGLQIILKLLTLPEISKSSSIPIGKEVLISILAFTSARDIWSTSTSLATTQQILALPLIQSGLEAPDFISIDILQQFIRPLFSASKPRTVTAAGRKAMPSTAPLKRYDFDDEKASRPWLYKTVYALAVLEWAVGAISSSTLQTSWPLILPPLLTLLDTPGTPILTRGLSLITTLLPKLPPKALAQSGLASVFSDAIIPTTLYLPSITPLSESLQILPLAYEALFTLHDVQFTSPTSIPSPTPSTTTTSVQAQKPGLIEQLRKQERSRITYLTALLRNSILTTYLHASQHPPIVTLLLSQLTTLIPRLGIHAVKFLKDIFPILASVLTDPFAGARLQDVTVALETFRVLCTVCWARIGEVGWRREGVRCLVCIWGVVGDIDGNGNGVDGEVLRRVKEEIQTTGRLFAKGVEGMVDLRVELEPLVDVNSGISDLFGF</sequence>
<comment type="similarity">
    <text evidence="1">Belongs to the TTI2 family.</text>
</comment>
<dbReference type="SUPFAM" id="SSF48371">
    <property type="entry name" value="ARM repeat"/>
    <property type="match status" value="1"/>
</dbReference>
<accession>A0ABR4CKS9</accession>
<gene>
    <name evidence="2" type="ORF">VTL71DRAFT_13416</name>
</gene>
<keyword evidence="3" id="KW-1185">Reference proteome</keyword>
<proteinExistence type="inferred from homology"/>
<reference evidence="2 3" key="1">
    <citation type="journal article" date="2024" name="Commun. Biol.">
        <title>Comparative genomic analysis of thermophilic fungi reveals convergent evolutionary adaptations and gene losses.</title>
        <authorList>
            <person name="Steindorff A.S."/>
            <person name="Aguilar-Pontes M.V."/>
            <person name="Robinson A.J."/>
            <person name="Andreopoulos B."/>
            <person name="LaButti K."/>
            <person name="Kuo A."/>
            <person name="Mondo S."/>
            <person name="Riley R."/>
            <person name="Otillar R."/>
            <person name="Haridas S."/>
            <person name="Lipzen A."/>
            <person name="Grimwood J."/>
            <person name="Schmutz J."/>
            <person name="Clum A."/>
            <person name="Reid I.D."/>
            <person name="Moisan M.C."/>
            <person name="Butler G."/>
            <person name="Nguyen T.T.M."/>
            <person name="Dewar K."/>
            <person name="Conant G."/>
            <person name="Drula E."/>
            <person name="Henrissat B."/>
            <person name="Hansel C."/>
            <person name="Singer S."/>
            <person name="Hutchinson M.I."/>
            <person name="de Vries R.P."/>
            <person name="Natvig D.O."/>
            <person name="Powell A.J."/>
            <person name="Tsang A."/>
            <person name="Grigoriev I.V."/>
        </authorList>
    </citation>
    <scope>NUCLEOTIDE SEQUENCE [LARGE SCALE GENOMIC DNA]</scope>
    <source>
        <strain evidence="2 3">CBS 494.80</strain>
    </source>
</reference>
<evidence type="ECO:0000256" key="1">
    <source>
        <dbReference type="ARBA" id="ARBA00034736"/>
    </source>
</evidence>